<dbReference type="PANTHER" id="PTHR12357">
    <property type="entry name" value="YTH YT521-B HOMOLOGY DOMAIN-CONTAINING"/>
    <property type="match status" value="1"/>
</dbReference>
<dbReference type="GO" id="GO:0003729">
    <property type="term" value="F:mRNA binding"/>
    <property type="evidence" value="ECO:0000318"/>
    <property type="project" value="GO_Central"/>
</dbReference>
<dbReference type="GO" id="GO:0061157">
    <property type="term" value="P:mRNA destabilization"/>
    <property type="evidence" value="ECO:0000318"/>
    <property type="project" value="GO_Central"/>
</dbReference>
<evidence type="ECO:0000256" key="1">
    <source>
        <dbReference type="RuleBase" id="RU369095"/>
    </source>
</evidence>
<comment type="caution">
    <text evidence="4">The sequence shown here is derived from an EMBL/GenBank/DDBJ whole genome shotgun (WGS) entry which is preliminary data.</text>
</comment>
<feature type="domain" description="YTH" evidence="3">
    <location>
        <begin position="318"/>
        <end position="453"/>
    </location>
</feature>
<keyword evidence="5" id="KW-1185">Reference proteome</keyword>
<comment type="similarity">
    <text evidence="1">Belongs to the YTHDF family.</text>
</comment>
<dbReference type="InterPro" id="IPR045168">
    <property type="entry name" value="YTH_prot"/>
</dbReference>
<reference evidence="4 5" key="1">
    <citation type="journal article" date="2017" name="Nat. Commun.">
        <title>Genome assembly with in vitro proximity ligation data and whole-genome triplication in lettuce.</title>
        <authorList>
            <person name="Reyes-Chin-Wo S."/>
            <person name="Wang Z."/>
            <person name="Yang X."/>
            <person name="Kozik A."/>
            <person name="Arikit S."/>
            <person name="Song C."/>
            <person name="Xia L."/>
            <person name="Froenicke L."/>
            <person name="Lavelle D.O."/>
            <person name="Truco M.J."/>
            <person name="Xia R."/>
            <person name="Zhu S."/>
            <person name="Xu C."/>
            <person name="Xu H."/>
            <person name="Xu X."/>
            <person name="Cox K."/>
            <person name="Korf I."/>
            <person name="Meyers B.C."/>
            <person name="Michelmore R.W."/>
        </authorList>
    </citation>
    <scope>NUCLEOTIDE SEQUENCE [LARGE SCALE GENOMIC DNA]</scope>
    <source>
        <strain evidence="5">cv. Salinas</strain>
        <tissue evidence="4">Seedlings</tissue>
    </source>
</reference>
<evidence type="ECO:0000259" key="3">
    <source>
        <dbReference type="PROSITE" id="PS50882"/>
    </source>
</evidence>
<accession>A0A9R1X192</accession>
<dbReference type="AlphaFoldDB" id="A0A9R1X192"/>
<evidence type="ECO:0000313" key="4">
    <source>
        <dbReference type="EMBL" id="KAJ0195396.1"/>
    </source>
</evidence>
<organism evidence="4 5">
    <name type="scientific">Lactuca sativa</name>
    <name type="common">Garden lettuce</name>
    <dbReference type="NCBI Taxonomy" id="4236"/>
    <lineage>
        <taxon>Eukaryota</taxon>
        <taxon>Viridiplantae</taxon>
        <taxon>Streptophyta</taxon>
        <taxon>Embryophyta</taxon>
        <taxon>Tracheophyta</taxon>
        <taxon>Spermatophyta</taxon>
        <taxon>Magnoliopsida</taxon>
        <taxon>eudicotyledons</taxon>
        <taxon>Gunneridae</taxon>
        <taxon>Pentapetalae</taxon>
        <taxon>asterids</taxon>
        <taxon>campanulids</taxon>
        <taxon>Asterales</taxon>
        <taxon>Asteraceae</taxon>
        <taxon>Cichorioideae</taxon>
        <taxon>Cichorieae</taxon>
        <taxon>Lactucinae</taxon>
        <taxon>Lactuca</taxon>
    </lineage>
</organism>
<dbReference type="Proteomes" id="UP000235145">
    <property type="component" value="Unassembled WGS sequence"/>
</dbReference>
<dbReference type="PROSITE" id="PS50882">
    <property type="entry name" value="YTH"/>
    <property type="match status" value="1"/>
</dbReference>
<gene>
    <name evidence="4" type="ORF">LSAT_V11C700365250</name>
</gene>
<feature type="region of interest" description="Disordered" evidence="2">
    <location>
        <begin position="281"/>
        <end position="306"/>
    </location>
</feature>
<dbReference type="GO" id="GO:0005737">
    <property type="term" value="C:cytoplasm"/>
    <property type="evidence" value="ECO:0000318"/>
    <property type="project" value="GO_Central"/>
</dbReference>
<dbReference type="InterPro" id="IPR007275">
    <property type="entry name" value="YTH_domain"/>
</dbReference>
<dbReference type="Gene3D" id="3.10.590.10">
    <property type="entry name" value="ph1033 like domains"/>
    <property type="match status" value="1"/>
</dbReference>
<dbReference type="CDD" id="cd21134">
    <property type="entry name" value="YTH"/>
    <property type="match status" value="1"/>
</dbReference>
<dbReference type="PANTHER" id="PTHR12357:SF77">
    <property type="entry name" value="YTH DOMAIN-CONTAINING FAMILY PROTEIN"/>
    <property type="match status" value="1"/>
</dbReference>
<keyword evidence="1" id="KW-0694">RNA-binding</keyword>
<dbReference type="Pfam" id="PF04146">
    <property type="entry name" value="YTH"/>
    <property type="match status" value="1"/>
</dbReference>
<protein>
    <recommendedName>
        <fullName evidence="1">YTH domain-containing family protein</fullName>
    </recommendedName>
</protein>
<dbReference type="GO" id="GO:1990247">
    <property type="term" value="F:N6-methyladenosine-containing RNA reader activity"/>
    <property type="evidence" value="ECO:0007669"/>
    <property type="project" value="UniProtKB-UniRule"/>
</dbReference>
<evidence type="ECO:0000256" key="2">
    <source>
        <dbReference type="SAM" id="MobiDB-lite"/>
    </source>
</evidence>
<comment type="function">
    <text evidence="1">Specifically recognizes and binds N6-methyladenosine (m6A)-containing RNAs, and regulates mRNA stability. M6A is a modification present at internal sites of mRNAs and some non-coding RNAs and plays a role in mRNA stability and processing.</text>
</comment>
<sequence>MDESSQQGQDRSSSASIPTLPLHHEILQSWGMDALCLTQEFKIIVSTVQYTKHSTTCSVCELLTLRQILKLETGDGPSAEKRIEKPNNETFVSLNHSIDAANQSEAWNASRSHTPINSSNTYIAPVQTYYYGGYDDGLINWGEGSNYVHTNNLQIMSPAIYNDNSSLLYHPAFTYDTQIAYAQFPQIASQLSPIMIDGQLYSPHQLPISPSYYSQPISPTDYYLQYPRNNNLGFYKFPNEITQCEPVSTQSNPVGILGPYHGSYEATRVDKNMDRVDSVSLSATTSDRNRGPRALKPKGTTTGEHMSNEDFVTSYEKAKFFVIKSFSEDNVHRSIKYGVWASTPLGNRKLDAAFKEAKEYASRVFLFFSVNASGQFCGVAEMIGGVDFEKDADYWQQDRWSGQFRVKWHIIKDVPNSRFRHILLENNDNKPVTHSRDSQEVKLEEGNTMLKIFKEHDADTSILDDFNFYDEREKSLQEKRTKEQVFSTKNTIDDASINRLSDRVANSLQLENQNEVTKS</sequence>
<name>A0A9R1X192_LACSA</name>
<dbReference type="EMBL" id="NBSK02000007">
    <property type="protein sequence ID" value="KAJ0195396.1"/>
    <property type="molecule type" value="Genomic_DNA"/>
</dbReference>
<evidence type="ECO:0000313" key="5">
    <source>
        <dbReference type="Proteomes" id="UP000235145"/>
    </source>
</evidence>
<proteinExistence type="inferred from homology"/>